<reference evidence="2 3" key="1">
    <citation type="submission" date="2019-05" db="EMBL/GenBank/DDBJ databases">
        <title>Another draft genome of Portunus trituberculatus and its Hox gene families provides insights of decapod evolution.</title>
        <authorList>
            <person name="Jeong J.-H."/>
            <person name="Song I."/>
            <person name="Kim S."/>
            <person name="Choi T."/>
            <person name="Kim D."/>
            <person name="Ryu S."/>
            <person name="Kim W."/>
        </authorList>
    </citation>
    <scope>NUCLEOTIDE SEQUENCE [LARGE SCALE GENOMIC DNA]</scope>
    <source>
        <tissue evidence="2">Muscle</tissue>
    </source>
</reference>
<accession>A0A5B7J334</accession>
<evidence type="ECO:0000313" key="3">
    <source>
        <dbReference type="Proteomes" id="UP000324222"/>
    </source>
</evidence>
<dbReference type="EMBL" id="VSRR010072851">
    <property type="protein sequence ID" value="MPC86884.1"/>
    <property type="molecule type" value="Genomic_DNA"/>
</dbReference>
<keyword evidence="3" id="KW-1185">Reference proteome</keyword>
<dbReference type="AlphaFoldDB" id="A0A5B7J334"/>
<comment type="caution">
    <text evidence="2">The sequence shown here is derived from an EMBL/GenBank/DDBJ whole genome shotgun (WGS) entry which is preliminary data.</text>
</comment>
<organism evidence="2 3">
    <name type="scientific">Portunus trituberculatus</name>
    <name type="common">Swimming crab</name>
    <name type="synonym">Neptunus trituberculatus</name>
    <dbReference type="NCBI Taxonomy" id="210409"/>
    <lineage>
        <taxon>Eukaryota</taxon>
        <taxon>Metazoa</taxon>
        <taxon>Ecdysozoa</taxon>
        <taxon>Arthropoda</taxon>
        <taxon>Crustacea</taxon>
        <taxon>Multicrustacea</taxon>
        <taxon>Malacostraca</taxon>
        <taxon>Eumalacostraca</taxon>
        <taxon>Eucarida</taxon>
        <taxon>Decapoda</taxon>
        <taxon>Pleocyemata</taxon>
        <taxon>Brachyura</taxon>
        <taxon>Eubrachyura</taxon>
        <taxon>Portunoidea</taxon>
        <taxon>Portunidae</taxon>
        <taxon>Portuninae</taxon>
        <taxon>Portunus</taxon>
    </lineage>
</organism>
<sequence>MPLQCVRASLAWRRSHTTPKPAGGQGGAAGKWVASEKEEEEEEVAEEEEVGEEGRSRSRQLHAAAEGNTS</sequence>
<evidence type="ECO:0000313" key="2">
    <source>
        <dbReference type="EMBL" id="MPC86884.1"/>
    </source>
</evidence>
<proteinExistence type="predicted"/>
<protein>
    <submittedName>
        <fullName evidence="2">Uncharacterized protein</fullName>
    </submittedName>
</protein>
<gene>
    <name evidence="2" type="ORF">E2C01_081722</name>
</gene>
<feature type="region of interest" description="Disordered" evidence="1">
    <location>
        <begin position="1"/>
        <end position="70"/>
    </location>
</feature>
<dbReference type="Proteomes" id="UP000324222">
    <property type="component" value="Unassembled WGS sequence"/>
</dbReference>
<evidence type="ECO:0000256" key="1">
    <source>
        <dbReference type="SAM" id="MobiDB-lite"/>
    </source>
</evidence>
<feature type="compositionally biased region" description="Acidic residues" evidence="1">
    <location>
        <begin position="37"/>
        <end position="51"/>
    </location>
</feature>
<name>A0A5B7J334_PORTR</name>